<sequence>MIQPVTRRSVLQALPATGMNSILVACAMRGNAGQPVADAYQFGYRAYLYGFPTICLTRLSYRRMAIGDPVTGEHHRWGVRAFRDHFITLAVVGAPQTDTLYSNAWIDRTREPHLLEIPHIDGRYRSMQCCDFFGTTFDLPSRRTAPEETVVALPGLVPATTA</sequence>
<proteinExistence type="predicted"/>
<dbReference type="InterPro" id="IPR006311">
    <property type="entry name" value="TAT_signal"/>
</dbReference>
<protein>
    <recommendedName>
        <fullName evidence="1">DUF1254 domain-containing protein</fullName>
    </recommendedName>
</protein>
<reference evidence="2 3" key="1">
    <citation type="submission" date="2021-04" db="EMBL/GenBank/DDBJ databases">
        <authorList>
            <person name="Vanwijnsberghe S."/>
        </authorList>
    </citation>
    <scope>NUCLEOTIDE SEQUENCE [LARGE SCALE GENOMIC DNA]</scope>
    <source>
        <strain evidence="2 3">LMG 32171</strain>
    </source>
</reference>
<dbReference type="Proteomes" id="UP000789752">
    <property type="component" value="Unassembled WGS sequence"/>
</dbReference>
<dbReference type="PROSITE" id="PS51318">
    <property type="entry name" value="TAT"/>
    <property type="match status" value="1"/>
</dbReference>
<dbReference type="PANTHER" id="PTHR36509">
    <property type="entry name" value="BLL3101 PROTEIN"/>
    <property type="match status" value="1"/>
</dbReference>
<organism evidence="2 3">
    <name type="scientific">Paraburkholderia gardini</name>
    <dbReference type="NCBI Taxonomy" id="2823469"/>
    <lineage>
        <taxon>Bacteria</taxon>
        <taxon>Pseudomonadati</taxon>
        <taxon>Pseudomonadota</taxon>
        <taxon>Betaproteobacteria</taxon>
        <taxon>Burkholderiales</taxon>
        <taxon>Burkholderiaceae</taxon>
        <taxon>Paraburkholderia</taxon>
    </lineage>
</organism>
<accession>A0ABM8U9C8</accession>
<gene>
    <name evidence="2" type="ORF">R54767_04567</name>
</gene>
<dbReference type="EMBL" id="CAJQYY010000032">
    <property type="protein sequence ID" value="CAG4919027.1"/>
    <property type="molecule type" value="Genomic_DNA"/>
</dbReference>
<dbReference type="InterPro" id="IPR010679">
    <property type="entry name" value="DUF1254"/>
</dbReference>
<dbReference type="Gene3D" id="2.60.40.1610">
    <property type="entry name" value="Domain of unknown function DUF1254"/>
    <property type="match status" value="1"/>
</dbReference>
<evidence type="ECO:0000313" key="3">
    <source>
        <dbReference type="Proteomes" id="UP000789752"/>
    </source>
</evidence>
<evidence type="ECO:0000313" key="2">
    <source>
        <dbReference type="EMBL" id="CAG4919027.1"/>
    </source>
</evidence>
<feature type="domain" description="DUF1254" evidence="1">
    <location>
        <begin position="92"/>
        <end position="158"/>
    </location>
</feature>
<dbReference type="Pfam" id="PF06863">
    <property type="entry name" value="DUF1254"/>
    <property type="match status" value="1"/>
</dbReference>
<keyword evidence="3" id="KW-1185">Reference proteome</keyword>
<dbReference type="InterPro" id="IPR037050">
    <property type="entry name" value="DUF1254_sf"/>
</dbReference>
<dbReference type="PANTHER" id="PTHR36509:SF2">
    <property type="entry name" value="BLL3101 PROTEIN"/>
    <property type="match status" value="1"/>
</dbReference>
<comment type="caution">
    <text evidence="2">The sequence shown here is derived from an EMBL/GenBank/DDBJ whole genome shotgun (WGS) entry which is preliminary data.</text>
</comment>
<evidence type="ECO:0000259" key="1">
    <source>
        <dbReference type="Pfam" id="PF06863"/>
    </source>
</evidence>
<dbReference type="PROSITE" id="PS51257">
    <property type="entry name" value="PROKAR_LIPOPROTEIN"/>
    <property type="match status" value="1"/>
</dbReference>
<dbReference type="SUPFAM" id="SSF160935">
    <property type="entry name" value="VPA0735-like"/>
    <property type="match status" value="1"/>
</dbReference>
<name>A0ABM8U9C8_9BURK</name>